<organism evidence="4 5">
    <name type="scientific">Candidatus Roizmanbacteria bacterium CG11_big_fil_rev_8_21_14_0_20_37_16</name>
    <dbReference type="NCBI Taxonomy" id="1974857"/>
    <lineage>
        <taxon>Bacteria</taxon>
        <taxon>Candidatus Roizmaniibacteriota</taxon>
    </lineage>
</organism>
<keyword evidence="2" id="KW-0378">Hydrolase</keyword>
<comment type="caution">
    <text evidence="4">The sequence shown here is derived from an EMBL/GenBank/DDBJ whole genome shotgun (WGS) entry which is preliminary data.</text>
</comment>
<dbReference type="InterPro" id="IPR015797">
    <property type="entry name" value="NUDIX_hydrolase-like_dom_sf"/>
</dbReference>
<comment type="cofactor">
    <cofactor evidence="1">
        <name>Mg(2+)</name>
        <dbReference type="ChEBI" id="CHEBI:18420"/>
    </cofactor>
</comment>
<accession>A0A2H0KJX0</accession>
<dbReference type="PROSITE" id="PS51462">
    <property type="entry name" value="NUDIX"/>
    <property type="match status" value="1"/>
</dbReference>
<evidence type="ECO:0000256" key="2">
    <source>
        <dbReference type="ARBA" id="ARBA00022801"/>
    </source>
</evidence>
<dbReference type="PROSITE" id="PS00893">
    <property type="entry name" value="NUDIX_BOX"/>
    <property type="match status" value="1"/>
</dbReference>
<dbReference type="Pfam" id="PF00293">
    <property type="entry name" value="NUDIX"/>
    <property type="match status" value="1"/>
</dbReference>
<protein>
    <recommendedName>
        <fullName evidence="3">Nudix hydrolase domain-containing protein</fullName>
    </recommendedName>
</protein>
<feature type="domain" description="Nudix hydrolase" evidence="3">
    <location>
        <begin position="11"/>
        <end position="141"/>
    </location>
</feature>
<gene>
    <name evidence="4" type="ORF">COV87_02695</name>
</gene>
<dbReference type="InterPro" id="IPR020084">
    <property type="entry name" value="NUDIX_hydrolase_CS"/>
</dbReference>
<dbReference type="PANTHER" id="PTHR43046">
    <property type="entry name" value="GDP-MANNOSE MANNOSYL HYDROLASE"/>
    <property type="match status" value="1"/>
</dbReference>
<dbReference type="Gene3D" id="3.90.79.10">
    <property type="entry name" value="Nucleoside Triphosphate Pyrophosphohydrolase"/>
    <property type="match status" value="1"/>
</dbReference>
<proteinExistence type="predicted"/>
<evidence type="ECO:0000256" key="1">
    <source>
        <dbReference type="ARBA" id="ARBA00001946"/>
    </source>
</evidence>
<dbReference type="AlphaFoldDB" id="A0A2H0KJX0"/>
<dbReference type="GO" id="GO:0016787">
    <property type="term" value="F:hydrolase activity"/>
    <property type="evidence" value="ECO:0007669"/>
    <property type="project" value="UniProtKB-KW"/>
</dbReference>
<evidence type="ECO:0000313" key="4">
    <source>
        <dbReference type="EMBL" id="PIQ71551.1"/>
    </source>
</evidence>
<dbReference type="Proteomes" id="UP000229497">
    <property type="component" value="Unassembled WGS sequence"/>
</dbReference>
<sequence length="157" mass="18544">MTDRHEEESKKIHIRLRCVIIHSDKLLVSYTKEHDFYFFPGGHMMHGESVIDGCKREIKEELGEDVEFEFKKILFIREFLEKEIGKHSLELFTLGSVNKFEELEGKIDPEHDNGLWWSTWLDLNNLPSNLYPEILAKRIADEYKKDFPTQGEYVGVI</sequence>
<reference evidence="4 5" key="1">
    <citation type="submission" date="2017-09" db="EMBL/GenBank/DDBJ databases">
        <title>Depth-based differentiation of microbial function through sediment-hosted aquifers and enrichment of novel symbionts in the deep terrestrial subsurface.</title>
        <authorList>
            <person name="Probst A.J."/>
            <person name="Ladd B."/>
            <person name="Jarett J.K."/>
            <person name="Geller-Mcgrath D.E."/>
            <person name="Sieber C.M."/>
            <person name="Emerson J.B."/>
            <person name="Anantharaman K."/>
            <person name="Thomas B.C."/>
            <person name="Malmstrom R."/>
            <person name="Stieglmeier M."/>
            <person name="Klingl A."/>
            <person name="Woyke T."/>
            <person name="Ryan C.M."/>
            <person name="Banfield J.F."/>
        </authorList>
    </citation>
    <scope>NUCLEOTIDE SEQUENCE [LARGE SCALE GENOMIC DNA]</scope>
    <source>
        <strain evidence="4">CG11_big_fil_rev_8_21_14_0_20_37_16</strain>
    </source>
</reference>
<name>A0A2H0KJX0_9BACT</name>
<dbReference type="InterPro" id="IPR000086">
    <property type="entry name" value="NUDIX_hydrolase_dom"/>
</dbReference>
<evidence type="ECO:0000313" key="5">
    <source>
        <dbReference type="Proteomes" id="UP000229497"/>
    </source>
</evidence>
<dbReference type="SUPFAM" id="SSF55811">
    <property type="entry name" value="Nudix"/>
    <property type="match status" value="1"/>
</dbReference>
<dbReference type="PANTHER" id="PTHR43046:SF14">
    <property type="entry name" value="MUTT_NUDIX FAMILY PROTEIN"/>
    <property type="match status" value="1"/>
</dbReference>
<dbReference type="EMBL" id="PCVK01000078">
    <property type="protein sequence ID" value="PIQ71551.1"/>
    <property type="molecule type" value="Genomic_DNA"/>
</dbReference>
<evidence type="ECO:0000259" key="3">
    <source>
        <dbReference type="PROSITE" id="PS51462"/>
    </source>
</evidence>